<evidence type="ECO:0000256" key="14">
    <source>
        <dbReference type="ARBA" id="ARBA00048934"/>
    </source>
</evidence>
<evidence type="ECO:0000256" key="2">
    <source>
        <dbReference type="ARBA" id="ARBA00022630"/>
    </source>
</evidence>
<gene>
    <name evidence="19" type="ORF">EX895_006329</name>
</gene>
<evidence type="ECO:0000256" key="7">
    <source>
        <dbReference type="ARBA" id="ARBA00023002"/>
    </source>
</evidence>
<evidence type="ECO:0000256" key="8">
    <source>
        <dbReference type="ARBA" id="ARBA00023027"/>
    </source>
</evidence>
<dbReference type="PROSITE" id="PS01136">
    <property type="entry name" value="UPF0034"/>
    <property type="match status" value="1"/>
</dbReference>
<evidence type="ECO:0000256" key="11">
    <source>
        <dbReference type="ARBA" id="ARBA00047287"/>
    </source>
</evidence>
<dbReference type="AlphaFoldDB" id="A0A4V6ET59"/>
<dbReference type="Gene3D" id="3.20.20.70">
    <property type="entry name" value="Aldolase class I"/>
    <property type="match status" value="1"/>
</dbReference>
<dbReference type="GO" id="GO:0017150">
    <property type="term" value="F:tRNA dihydrouridine synthase activity"/>
    <property type="evidence" value="ECO:0007669"/>
    <property type="project" value="InterPro"/>
</dbReference>
<reference evidence="19 20" key="1">
    <citation type="submission" date="2019-05" db="EMBL/GenBank/DDBJ databases">
        <title>Sporisorium graminicola CBS 10092 draft sequencing and annotation.</title>
        <authorList>
            <person name="Solano-Gonzalez S."/>
            <person name="Caddick M.X."/>
            <person name="Darby A."/>
        </authorList>
    </citation>
    <scope>NUCLEOTIDE SEQUENCE [LARGE SCALE GENOMIC DNA]</scope>
    <source>
        <strain evidence="19 20">CBS 10092</strain>
    </source>
</reference>
<dbReference type="RefSeq" id="XP_029737234.1">
    <property type="nucleotide sequence ID" value="XM_029886921.1"/>
</dbReference>
<comment type="catalytic activity">
    <reaction evidence="11">
        <text>5,6-dihydrouridine(17) in tRNA + NAD(+) = uridine(17) in tRNA + NADH + H(+)</text>
        <dbReference type="Rhea" id="RHEA:53372"/>
        <dbReference type="Rhea" id="RHEA-COMP:13541"/>
        <dbReference type="Rhea" id="RHEA-COMP:13542"/>
        <dbReference type="ChEBI" id="CHEBI:15378"/>
        <dbReference type="ChEBI" id="CHEBI:57540"/>
        <dbReference type="ChEBI" id="CHEBI:57945"/>
        <dbReference type="ChEBI" id="CHEBI:65315"/>
        <dbReference type="ChEBI" id="CHEBI:74443"/>
        <dbReference type="EC" id="1.3.1.88"/>
    </reaction>
    <physiologicalReaction direction="right-to-left" evidence="11">
        <dbReference type="Rhea" id="RHEA:53374"/>
    </physiologicalReaction>
</comment>
<dbReference type="InterPro" id="IPR013785">
    <property type="entry name" value="Aldolase_TIM"/>
</dbReference>
<keyword evidence="2" id="KW-0285">Flavoprotein</keyword>
<comment type="caution">
    <text evidence="19">The sequence shown here is derived from an EMBL/GenBank/DDBJ whole genome shotgun (WGS) entry which is preliminary data.</text>
</comment>
<feature type="compositionally biased region" description="Basic and acidic residues" evidence="17">
    <location>
        <begin position="462"/>
        <end position="477"/>
    </location>
</feature>
<evidence type="ECO:0000256" key="13">
    <source>
        <dbReference type="ARBA" id="ARBA00048342"/>
    </source>
</evidence>
<dbReference type="Proteomes" id="UP000306050">
    <property type="component" value="Chromosome SGRAM_8"/>
</dbReference>
<dbReference type="PANTHER" id="PTHR11082:SF5">
    <property type="entry name" value="TRNA-DIHYDROURIDINE(16_17) SYNTHASE [NAD(P)(+)]-LIKE"/>
    <property type="match status" value="1"/>
</dbReference>
<keyword evidence="4" id="KW-0507">mRNA processing</keyword>
<comment type="catalytic activity">
    <reaction evidence="12">
        <text>5,6-dihydrouridine(16) in tRNA + NADP(+) = uridine(16) in tRNA + NADPH + H(+)</text>
        <dbReference type="Rhea" id="RHEA:53376"/>
        <dbReference type="Rhea" id="RHEA-COMP:13543"/>
        <dbReference type="Rhea" id="RHEA-COMP:13544"/>
        <dbReference type="ChEBI" id="CHEBI:15378"/>
        <dbReference type="ChEBI" id="CHEBI:57783"/>
        <dbReference type="ChEBI" id="CHEBI:58349"/>
        <dbReference type="ChEBI" id="CHEBI:65315"/>
        <dbReference type="ChEBI" id="CHEBI:74443"/>
        <dbReference type="EC" id="1.3.1.88"/>
    </reaction>
    <physiologicalReaction direction="right-to-left" evidence="12">
        <dbReference type="Rhea" id="RHEA:53378"/>
    </physiologicalReaction>
</comment>
<evidence type="ECO:0000313" key="19">
    <source>
        <dbReference type="EMBL" id="TKY85249.1"/>
    </source>
</evidence>
<evidence type="ECO:0000256" key="9">
    <source>
        <dbReference type="ARBA" id="ARBA00038313"/>
    </source>
</evidence>
<dbReference type="GO" id="GO:0050660">
    <property type="term" value="F:flavin adenine dinucleotide binding"/>
    <property type="evidence" value="ECO:0007669"/>
    <property type="project" value="InterPro"/>
</dbReference>
<proteinExistence type="inferred from homology"/>
<feature type="region of interest" description="Disordered" evidence="17">
    <location>
        <begin position="454"/>
        <end position="534"/>
    </location>
</feature>
<comment type="catalytic activity">
    <reaction evidence="14">
        <text>5,6-dihydrouridine(16) in tRNA + NAD(+) = uridine(16) in tRNA + NADH + H(+)</text>
        <dbReference type="Rhea" id="RHEA:53380"/>
        <dbReference type="Rhea" id="RHEA-COMP:13543"/>
        <dbReference type="Rhea" id="RHEA-COMP:13544"/>
        <dbReference type="ChEBI" id="CHEBI:15378"/>
        <dbReference type="ChEBI" id="CHEBI:57540"/>
        <dbReference type="ChEBI" id="CHEBI:57945"/>
        <dbReference type="ChEBI" id="CHEBI:65315"/>
        <dbReference type="ChEBI" id="CHEBI:74443"/>
        <dbReference type="EC" id="1.3.1.88"/>
    </reaction>
    <physiologicalReaction direction="right-to-left" evidence="14">
        <dbReference type="Rhea" id="RHEA:53382"/>
    </physiologicalReaction>
</comment>
<dbReference type="EC" id="1.3.1.88" evidence="10"/>
<dbReference type="EMBL" id="SRRM01000021">
    <property type="protein sequence ID" value="TKY85249.1"/>
    <property type="molecule type" value="Genomic_DNA"/>
</dbReference>
<evidence type="ECO:0000259" key="18">
    <source>
        <dbReference type="Pfam" id="PF01207"/>
    </source>
</evidence>
<dbReference type="PANTHER" id="PTHR11082">
    <property type="entry name" value="TRNA-DIHYDROURIDINE SYNTHASE"/>
    <property type="match status" value="1"/>
</dbReference>
<name>A0A4V6ET59_9BASI</name>
<evidence type="ECO:0000256" key="15">
    <source>
        <dbReference type="ARBA" id="ARBA00049447"/>
    </source>
</evidence>
<evidence type="ECO:0000313" key="20">
    <source>
        <dbReference type="Proteomes" id="UP000306050"/>
    </source>
</evidence>
<evidence type="ECO:0000256" key="4">
    <source>
        <dbReference type="ARBA" id="ARBA00022664"/>
    </source>
</evidence>
<dbReference type="KEGG" id="sgra:EX895_006329"/>
<keyword evidence="5" id="KW-0819">tRNA processing</keyword>
<dbReference type="Pfam" id="PF01207">
    <property type="entry name" value="Dus"/>
    <property type="match status" value="1"/>
</dbReference>
<evidence type="ECO:0000256" key="16">
    <source>
        <dbReference type="ARBA" id="ARBA00049467"/>
    </source>
</evidence>
<accession>A0A4V6ET59</accession>
<protein>
    <recommendedName>
        <fullName evidence="10">tRNA-dihydrouridine(16/17) synthase [NAD(P)(+)]</fullName>
        <ecNumber evidence="10">1.3.1.88</ecNumber>
    </recommendedName>
</protein>
<keyword evidence="7" id="KW-0560">Oxidoreductase</keyword>
<dbReference type="InterPro" id="IPR018517">
    <property type="entry name" value="tRNA_hU_synthase_CS"/>
</dbReference>
<dbReference type="GeneID" id="40729224"/>
<comment type="cofactor">
    <cofactor evidence="1">
        <name>FMN</name>
        <dbReference type="ChEBI" id="CHEBI:58210"/>
    </cofactor>
</comment>
<dbReference type="OrthoDB" id="272303at2759"/>
<dbReference type="CDD" id="cd02801">
    <property type="entry name" value="DUS_like_FMN"/>
    <property type="match status" value="1"/>
</dbReference>
<keyword evidence="8" id="KW-0520">NAD</keyword>
<comment type="similarity">
    <text evidence="9">Belongs to the Dus family. Dus1 subfamily.</text>
</comment>
<feature type="domain" description="DUS-like FMN-binding" evidence="18">
    <location>
        <begin position="58"/>
        <end position="380"/>
    </location>
</feature>
<evidence type="ECO:0000256" key="5">
    <source>
        <dbReference type="ARBA" id="ARBA00022694"/>
    </source>
</evidence>
<evidence type="ECO:0000256" key="12">
    <source>
        <dbReference type="ARBA" id="ARBA00047652"/>
    </source>
</evidence>
<keyword evidence="20" id="KW-1185">Reference proteome</keyword>
<comment type="catalytic activity">
    <reaction evidence="13">
        <text>a 5,6-dihydrouridine in mRNA + NAD(+) = a uridine in mRNA + NADH + H(+)</text>
        <dbReference type="Rhea" id="RHEA:69851"/>
        <dbReference type="Rhea" id="RHEA-COMP:14658"/>
        <dbReference type="Rhea" id="RHEA-COMP:17789"/>
        <dbReference type="ChEBI" id="CHEBI:15378"/>
        <dbReference type="ChEBI" id="CHEBI:57540"/>
        <dbReference type="ChEBI" id="CHEBI:57945"/>
        <dbReference type="ChEBI" id="CHEBI:65315"/>
        <dbReference type="ChEBI" id="CHEBI:74443"/>
    </reaction>
    <physiologicalReaction direction="right-to-left" evidence="13">
        <dbReference type="Rhea" id="RHEA:69853"/>
    </physiologicalReaction>
</comment>
<comment type="catalytic activity">
    <reaction evidence="15">
        <text>a 5,6-dihydrouridine in mRNA + NADP(+) = a uridine in mRNA + NADPH + H(+)</text>
        <dbReference type="Rhea" id="RHEA:69855"/>
        <dbReference type="Rhea" id="RHEA-COMP:14658"/>
        <dbReference type="Rhea" id="RHEA-COMP:17789"/>
        <dbReference type="ChEBI" id="CHEBI:15378"/>
        <dbReference type="ChEBI" id="CHEBI:57783"/>
        <dbReference type="ChEBI" id="CHEBI:58349"/>
        <dbReference type="ChEBI" id="CHEBI:65315"/>
        <dbReference type="ChEBI" id="CHEBI:74443"/>
    </reaction>
    <physiologicalReaction direction="right-to-left" evidence="15">
        <dbReference type="Rhea" id="RHEA:69857"/>
    </physiologicalReaction>
</comment>
<evidence type="ECO:0000256" key="17">
    <source>
        <dbReference type="SAM" id="MobiDB-lite"/>
    </source>
</evidence>
<keyword evidence="3" id="KW-0288">FMN</keyword>
<dbReference type="InterPro" id="IPR035587">
    <property type="entry name" value="DUS-like_FMN-bd"/>
</dbReference>
<evidence type="ECO:0000256" key="6">
    <source>
        <dbReference type="ARBA" id="ARBA00022857"/>
    </source>
</evidence>
<evidence type="ECO:0000256" key="10">
    <source>
        <dbReference type="ARBA" id="ARBA00038890"/>
    </source>
</evidence>
<evidence type="ECO:0000256" key="3">
    <source>
        <dbReference type="ARBA" id="ARBA00022643"/>
    </source>
</evidence>
<organism evidence="19 20">
    <name type="scientific">Sporisorium graminicola</name>
    <dbReference type="NCBI Taxonomy" id="280036"/>
    <lineage>
        <taxon>Eukaryota</taxon>
        <taxon>Fungi</taxon>
        <taxon>Dikarya</taxon>
        <taxon>Basidiomycota</taxon>
        <taxon>Ustilaginomycotina</taxon>
        <taxon>Ustilaginomycetes</taxon>
        <taxon>Ustilaginales</taxon>
        <taxon>Ustilaginaceae</taxon>
        <taxon>Sporisorium</taxon>
    </lineage>
</organism>
<evidence type="ECO:0000256" key="1">
    <source>
        <dbReference type="ARBA" id="ARBA00001917"/>
    </source>
</evidence>
<dbReference type="SUPFAM" id="SSF51395">
    <property type="entry name" value="FMN-linked oxidoreductases"/>
    <property type="match status" value="1"/>
</dbReference>
<sequence length="534" mass="58765">MPEAVPTATSNATTATFTEVGPVLIPDLESFPPTGEPKHAKLGSWDFYRSIGSPRRVVAPMVDQSELPWRILSRRYGSDLVYTPMINAKLFVDENSKKKKVKYQEVNFNKEHGEEGSSTPIASLLSLQNNGEGSSSDSDRALFVQFCSNDAETLLKAAQVVEDRCDAVDLNLGCPQHIARRGHYGSYLMEDWPLIFNMINTLHLNLKIPVTAKMRVYESVEKTIAYARLLERAGAQIITVHGRTRNMKGHHTGLADWTKIRAVKQAVSVPVFANGNVLYPQDVSDALAATGADGVMSAEGNLYNPAIFLPTLPREPSAMFPAAPALPFPSIARMAHEYLDIVSALHTPTQSSAIKAHLFRLCRPALEVHRDLRETLGKSRFDASATGAQRIATYRAFVHELEQRLEHDMVDAKWLTQPDPPLPGSVSFLTPAGEGGRPAYIPHWLAQPYFRPPLVTDEQQGEGDKRARKERVAESKRSNAKGGVPDGAQPVQIDDVQTQAERKVARARSGSAERRGEDEAPAAPAVVEKRAKLE</sequence>
<comment type="catalytic activity">
    <reaction evidence="16">
        <text>5,6-dihydrouridine(17) in tRNA + NADP(+) = uridine(17) in tRNA + NADPH + H(+)</text>
        <dbReference type="Rhea" id="RHEA:53368"/>
        <dbReference type="Rhea" id="RHEA-COMP:13541"/>
        <dbReference type="Rhea" id="RHEA-COMP:13542"/>
        <dbReference type="ChEBI" id="CHEBI:15378"/>
        <dbReference type="ChEBI" id="CHEBI:57783"/>
        <dbReference type="ChEBI" id="CHEBI:58349"/>
        <dbReference type="ChEBI" id="CHEBI:65315"/>
        <dbReference type="ChEBI" id="CHEBI:74443"/>
        <dbReference type="EC" id="1.3.1.88"/>
    </reaction>
    <physiologicalReaction direction="right-to-left" evidence="16">
        <dbReference type="Rhea" id="RHEA:53370"/>
    </physiologicalReaction>
</comment>
<keyword evidence="6" id="KW-0521">NADP</keyword>
<dbReference type="GO" id="GO:0006397">
    <property type="term" value="P:mRNA processing"/>
    <property type="evidence" value="ECO:0007669"/>
    <property type="project" value="UniProtKB-KW"/>
</dbReference>